<organism evidence="2">
    <name type="scientific">marine metagenome</name>
    <dbReference type="NCBI Taxonomy" id="408172"/>
    <lineage>
        <taxon>unclassified sequences</taxon>
        <taxon>metagenomes</taxon>
        <taxon>ecological metagenomes</taxon>
    </lineage>
</organism>
<evidence type="ECO:0000256" key="1">
    <source>
        <dbReference type="SAM" id="Phobius"/>
    </source>
</evidence>
<dbReference type="InterPro" id="IPR027602">
    <property type="entry name" value="PGA_system"/>
</dbReference>
<keyword evidence="1" id="KW-1133">Transmembrane helix</keyword>
<gene>
    <name evidence="2" type="ORF">METZ01_LOCUS90488</name>
</gene>
<name>A0A381VBY8_9ZZZZ</name>
<keyword evidence="1" id="KW-0472">Membrane</keyword>
<sequence length="373" mass="41884">MFRPQIQKTRILFSLAMLIMVMVYWAVNSYEQHETYGFDLKVKAVENMENAINSLREEFIARGINNGEDSLAFGSFLIGPQNSIIQTTKGSKVSKLSTLNPNFAAMIMEMLIELELDSSSKVAVSYTGSYPGANIAVLSALETMNLEASIISSCGSSEWGATYPEMTWLEMENHLNEVNHVSNKSKLGSIGGGFDLGSQLNQEGRKVCETAIYSNKMKPLHEKDPKENVKKRMQYYYQNSELGVIDLFINVGGGIYTTGDSLKRNSLQVGIIYPGDINLDINQTVLERFLDLEIPVININHIEKLSEWYELPYPPNNKNKIKTGNLFYSHKKYNLKVILTAFIIAAGTVLFVGIVSHREIKKRMHSSEPESIL</sequence>
<dbReference type="EMBL" id="UINC01008358">
    <property type="protein sequence ID" value="SVA37634.1"/>
    <property type="molecule type" value="Genomic_DNA"/>
</dbReference>
<dbReference type="NCBIfam" id="TIGR04332">
    <property type="entry name" value="gamma_Glu_sys"/>
    <property type="match status" value="1"/>
</dbReference>
<feature type="transmembrane region" description="Helical" evidence="1">
    <location>
        <begin position="12"/>
        <end position="30"/>
    </location>
</feature>
<evidence type="ECO:0000313" key="2">
    <source>
        <dbReference type="EMBL" id="SVA37634.1"/>
    </source>
</evidence>
<protein>
    <recommendedName>
        <fullName evidence="3">Poly-gamma-glutamate system protein</fullName>
    </recommendedName>
</protein>
<accession>A0A381VBY8</accession>
<dbReference type="AlphaFoldDB" id="A0A381VBY8"/>
<reference evidence="2" key="1">
    <citation type="submission" date="2018-05" db="EMBL/GenBank/DDBJ databases">
        <authorList>
            <person name="Lanie J.A."/>
            <person name="Ng W.-L."/>
            <person name="Kazmierczak K.M."/>
            <person name="Andrzejewski T.M."/>
            <person name="Davidsen T.M."/>
            <person name="Wayne K.J."/>
            <person name="Tettelin H."/>
            <person name="Glass J.I."/>
            <person name="Rusch D."/>
            <person name="Podicherti R."/>
            <person name="Tsui H.-C.T."/>
            <person name="Winkler M.E."/>
        </authorList>
    </citation>
    <scope>NUCLEOTIDE SEQUENCE</scope>
</reference>
<evidence type="ECO:0008006" key="3">
    <source>
        <dbReference type="Google" id="ProtNLM"/>
    </source>
</evidence>
<feature type="transmembrane region" description="Helical" evidence="1">
    <location>
        <begin position="337"/>
        <end position="355"/>
    </location>
</feature>
<proteinExistence type="predicted"/>
<keyword evidence="1" id="KW-0812">Transmembrane</keyword>